<dbReference type="Pfam" id="PF04509">
    <property type="entry name" value="CheC"/>
    <property type="match status" value="2"/>
</dbReference>
<dbReference type="Gene3D" id="2.30.330.10">
    <property type="entry name" value="SpoA-like"/>
    <property type="match status" value="1"/>
</dbReference>
<keyword evidence="5" id="KW-0283">Flagellar rotation</keyword>
<dbReference type="GO" id="GO:0097588">
    <property type="term" value="P:archaeal or bacterial-type flagellum-dependent cell motility"/>
    <property type="evidence" value="ECO:0007669"/>
    <property type="project" value="UniProtKB-KW"/>
</dbReference>
<evidence type="ECO:0000259" key="7">
    <source>
        <dbReference type="Pfam" id="PF01052"/>
    </source>
</evidence>
<evidence type="ECO:0000256" key="6">
    <source>
        <dbReference type="ARBA" id="ARBA00023136"/>
    </source>
</evidence>
<feature type="domain" description="Flagellar motor switch protein FliN-like C-terminal" evidence="7">
    <location>
        <begin position="262"/>
        <end position="332"/>
    </location>
</feature>
<keyword evidence="6" id="KW-0472">Membrane</keyword>
<accession>A0ABF7PFY1</accession>
<feature type="domain" description="CheC-like protein" evidence="8">
    <location>
        <begin position="126"/>
        <end position="161"/>
    </location>
</feature>
<evidence type="ECO:0000256" key="4">
    <source>
        <dbReference type="ARBA" id="ARBA00022500"/>
    </source>
</evidence>
<dbReference type="PANTHER" id="PTHR43484:SF1">
    <property type="entry name" value="FLAGELLAR MOTOR SWITCH PROTEIN FLIN"/>
    <property type="match status" value="1"/>
</dbReference>
<proteinExistence type="inferred from homology"/>
<dbReference type="PANTHER" id="PTHR43484">
    <property type="match status" value="1"/>
</dbReference>
<dbReference type="EMBL" id="CP004077">
    <property type="protein sequence ID" value="AGL49605.1"/>
    <property type="molecule type" value="Genomic_DNA"/>
</dbReference>
<keyword evidence="9" id="KW-0282">Flagellum</keyword>
<evidence type="ECO:0000256" key="5">
    <source>
        <dbReference type="ARBA" id="ARBA00022779"/>
    </source>
</evidence>
<dbReference type="InterPro" id="IPR001172">
    <property type="entry name" value="FliN_T3SS_HrcQb"/>
</dbReference>
<dbReference type="AlphaFoldDB" id="A0ABF7PFY1"/>
<dbReference type="GO" id="GO:0005886">
    <property type="term" value="C:plasma membrane"/>
    <property type="evidence" value="ECO:0007669"/>
    <property type="project" value="UniProtKB-SubCell"/>
</dbReference>
<dbReference type="InterPro" id="IPR028976">
    <property type="entry name" value="CheC-like_sf"/>
</dbReference>
<evidence type="ECO:0000313" key="9">
    <source>
        <dbReference type="EMBL" id="AGL49605.1"/>
    </source>
</evidence>
<keyword evidence="9" id="KW-0966">Cell projection</keyword>
<dbReference type="KEGG" id="tmw:THMA_0695"/>
<sequence>MTENEFLSQEEIDKLLSDSDTGGVLTPEEKDMIGEIGNIAMGSAATTLSMILGRDIHITVPTVREEKMKNVKSDFSGEQVVVSVEYTEGLEGLNVLVLDKKLVAVIADLMMGGSGEVETEELDEIKLSAVGEAMNQMMGSAATSLSELLGITINISPPKVEILNFDDPNTQFPPVTDNPEKDVAVVEFEMEIEGLPKSKFYQVISADLVKKMYEYFTKKQSEAAEKKEKKEEKKVKVEPVEFAELKPSETRKTEVPSDKLELLLDIPLKVTVELGRTRMTLKRVLEMIPGSIIELDKLTGEPVDILVNGKLIARGEVVVIDENFGVRITEIVSPKERLELLNE</sequence>
<organism evidence="9">
    <name type="scientific">Thermotoga maritima (strain ATCC 43589 / DSM 3109 / JCM 10099 / NBRC 100826 / MSB8)</name>
    <dbReference type="NCBI Taxonomy" id="243274"/>
    <lineage>
        <taxon>Bacteria</taxon>
        <taxon>Thermotogati</taxon>
        <taxon>Thermotogota</taxon>
        <taxon>Thermotogae</taxon>
        <taxon>Thermotogales</taxon>
        <taxon>Thermotogaceae</taxon>
        <taxon>Thermotoga</taxon>
    </lineage>
</organism>
<dbReference type="Gene3D" id="3.40.1550.10">
    <property type="entry name" value="CheC-like"/>
    <property type="match status" value="1"/>
</dbReference>
<dbReference type="InterPro" id="IPR051469">
    <property type="entry name" value="FliN/MopA/SpaO"/>
</dbReference>
<dbReference type="RefSeq" id="WP_004081083.1">
    <property type="nucleotide sequence ID" value="NC_021214.1"/>
</dbReference>
<evidence type="ECO:0000256" key="3">
    <source>
        <dbReference type="ARBA" id="ARBA00022475"/>
    </source>
</evidence>
<dbReference type="InterPro" id="IPR012826">
    <property type="entry name" value="FliN"/>
</dbReference>
<dbReference type="Pfam" id="PF01052">
    <property type="entry name" value="FliMN_C"/>
    <property type="match status" value="1"/>
</dbReference>
<keyword evidence="3" id="KW-1003">Cell membrane</keyword>
<dbReference type="InterPro" id="IPR001543">
    <property type="entry name" value="FliN-like_C"/>
</dbReference>
<dbReference type="GO" id="GO:0006935">
    <property type="term" value="P:chemotaxis"/>
    <property type="evidence" value="ECO:0007669"/>
    <property type="project" value="UniProtKB-KW"/>
</dbReference>
<reference evidence="9" key="1">
    <citation type="journal article" date="2013" name="PLoS Genet.">
        <title>The genome organization of Thermotoga maritima reflects its lifestyle.</title>
        <authorList>
            <person name="Latif H."/>
            <person name="Lerman J.A."/>
            <person name="Portnoy V.A."/>
            <person name="Tarasova Y."/>
            <person name="Nagarajan H."/>
            <person name="Schrimpe-Rutledge A.C."/>
            <person name="Smith R.D."/>
            <person name="Adkins J.N."/>
            <person name="Lee D.H."/>
            <person name="Qiu Y."/>
            <person name="Zengler K."/>
        </authorList>
    </citation>
    <scope>NUCLEOTIDE SEQUENCE</scope>
    <source>
        <strain evidence="9">MSB8</strain>
    </source>
</reference>
<dbReference type="PRINTS" id="PR00956">
    <property type="entry name" value="FLGMOTORFLIN"/>
</dbReference>
<protein>
    <submittedName>
        <fullName evidence="9">Flagellar motor switch protein FliN</fullName>
    </submittedName>
</protein>
<name>A0ABF7PFY1_THEMA</name>
<dbReference type="SUPFAM" id="SSF103039">
    <property type="entry name" value="CheC-like"/>
    <property type="match status" value="1"/>
</dbReference>
<keyword evidence="4" id="KW-0145">Chemotaxis</keyword>
<dbReference type="SUPFAM" id="SSF101801">
    <property type="entry name" value="Surface presentation of antigens (SPOA)"/>
    <property type="match status" value="1"/>
</dbReference>
<comment type="similarity">
    <text evidence="2">Belongs to the FliN/MopA/SpaO family.</text>
</comment>
<gene>
    <name evidence="9" type="ORF">Tmari_0680</name>
</gene>
<dbReference type="KEGG" id="tmi:THEMA_01265"/>
<feature type="domain" description="CheC-like protein" evidence="8">
    <location>
        <begin position="28"/>
        <end position="63"/>
    </location>
</feature>
<dbReference type="CDD" id="cd17907">
    <property type="entry name" value="FliY_FliN-Y"/>
    <property type="match status" value="1"/>
</dbReference>
<comment type="subcellular location">
    <subcellularLocation>
        <location evidence="1">Cell membrane</location>
        <topology evidence="1">Peripheral membrane protein</topology>
        <orientation evidence="1">Cytoplasmic side</orientation>
    </subcellularLocation>
</comment>
<dbReference type="NCBIfam" id="NF005995">
    <property type="entry name" value="PRK08119.1"/>
    <property type="match status" value="1"/>
</dbReference>
<dbReference type="NCBIfam" id="TIGR02480">
    <property type="entry name" value="fliN"/>
    <property type="match status" value="1"/>
</dbReference>
<evidence type="ECO:0000256" key="2">
    <source>
        <dbReference type="ARBA" id="ARBA00009226"/>
    </source>
</evidence>
<dbReference type="KEGG" id="tmm:Tmari_0680"/>
<evidence type="ECO:0000259" key="8">
    <source>
        <dbReference type="Pfam" id="PF04509"/>
    </source>
</evidence>
<dbReference type="InterPro" id="IPR007597">
    <property type="entry name" value="CheC"/>
</dbReference>
<evidence type="ECO:0000256" key="1">
    <source>
        <dbReference type="ARBA" id="ARBA00004413"/>
    </source>
</evidence>
<keyword evidence="9" id="KW-0969">Cilium</keyword>
<dbReference type="InterPro" id="IPR036429">
    <property type="entry name" value="SpoA-like_sf"/>
</dbReference>